<gene>
    <name evidence="1" type="ORF">NITMOv2_4285</name>
</gene>
<dbReference type="RefSeq" id="WP_053381485.1">
    <property type="nucleotide sequence ID" value="NZ_CP011801.1"/>
</dbReference>
<dbReference type="Gene3D" id="3.20.20.150">
    <property type="entry name" value="Divalent-metal-dependent TIM barrel enzymes"/>
    <property type="match status" value="1"/>
</dbReference>
<organism evidence="1 2">
    <name type="scientific">Nitrospira moscoviensis</name>
    <dbReference type="NCBI Taxonomy" id="42253"/>
    <lineage>
        <taxon>Bacteria</taxon>
        <taxon>Pseudomonadati</taxon>
        <taxon>Nitrospirota</taxon>
        <taxon>Nitrospiria</taxon>
        <taxon>Nitrospirales</taxon>
        <taxon>Nitrospiraceae</taxon>
        <taxon>Nitrospira</taxon>
    </lineage>
</organism>
<dbReference type="AlphaFoldDB" id="A0A0K2GJ49"/>
<dbReference type="OrthoDB" id="9772554at2"/>
<sequence>MPNGTPQAEFYRRLAGIATHGLGLSVDVYQPDLRSLLAALRGRQVPPGYLEVFRATPAALAAVRTEAACPLAYHGEGLWLTQPEALDDRLFRDAVREVAGHLDILQAAWLNHECATKHMAGYSFGTYLPPVYTEASATVVAENASFIQAGLDRWCRPADGGAPLLLLEMPPLTCFVAGTLPIPAFFRLVAERTACGLVLDIGHLWTVYRYSGAAQRFSLAQFVDDFLDEFPLERVVEMHVAGLAVHSSTTDRSAGAASGCLPPWIDAHAAPIPAVLFDMLDQVLGHPRLGSLKGLALEVDTKPMDLIVEEYETFTRRYAGIFRTPTTKPAVSSVCETSSPGPSSGEARRELGRAYERYAHIAAGHAEPEGREWTGPAAWTQDLEMYRTGYLPYEILHWGGDLEAMFPESCRQLAARGVPQAAFVGFWFRAPRPLTRTYDFFLLKIERFVEFVRDRAPELEAAAMREAEELRRAYDLANEPVFTDDCEGP</sequence>
<dbReference type="KEGG" id="nmv:NITMOv2_4285"/>
<reference evidence="1 2" key="1">
    <citation type="journal article" date="2015" name="Proc. Natl. Acad. Sci. U.S.A.">
        <title>Expanded metabolic versatility of ubiquitous nitrite-oxidizing bacteria from the genus Nitrospira.</title>
        <authorList>
            <person name="Koch H."/>
            <person name="Lucker S."/>
            <person name="Albertsen M."/>
            <person name="Kitzinger K."/>
            <person name="Herbold C."/>
            <person name="Spieck E."/>
            <person name="Nielsen P.H."/>
            <person name="Wagner M."/>
            <person name="Daims H."/>
        </authorList>
    </citation>
    <scope>NUCLEOTIDE SEQUENCE [LARGE SCALE GENOMIC DNA]</scope>
    <source>
        <strain evidence="1 2">NSP M-1</strain>
    </source>
</reference>
<evidence type="ECO:0000313" key="2">
    <source>
        <dbReference type="Proteomes" id="UP000069205"/>
    </source>
</evidence>
<accession>A0A0K2GJ49</accession>
<dbReference type="STRING" id="42253.NITMOv2_4285"/>
<evidence type="ECO:0000313" key="1">
    <source>
        <dbReference type="EMBL" id="ALA60662.1"/>
    </source>
</evidence>
<keyword evidence="2" id="KW-1185">Reference proteome</keyword>
<dbReference type="Proteomes" id="UP000069205">
    <property type="component" value="Chromosome"/>
</dbReference>
<dbReference type="PATRIC" id="fig|42253.5.peg.4228"/>
<name>A0A0K2GJ49_NITMO</name>
<dbReference type="Pfam" id="PF05114">
    <property type="entry name" value="MbnB_TglH_ChrH"/>
    <property type="match status" value="1"/>
</dbReference>
<dbReference type="EMBL" id="CP011801">
    <property type="protein sequence ID" value="ALA60662.1"/>
    <property type="molecule type" value="Genomic_DNA"/>
</dbReference>
<proteinExistence type="predicted"/>
<protein>
    <submittedName>
        <fullName evidence="1">Uncharacterized protein</fullName>
    </submittedName>
</protein>
<dbReference type="InterPro" id="IPR007801">
    <property type="entry name" value="MbnB/TglH/ChrH"/>
</dbReference>